<feature type="domain" description="J" evidence="2">
    <location>
        <begin position="1"/>
        <end position="59"/>
    </location>
</feature>
<organism evidence="3 4">
    <name type="scientific">Desulfotignum balticum</name>
    <dbReference type="NCBI Taxonomy" id="115781"/>
    <lineage>
        <taxon>Bacteria</taxon>
        <taxon>Pseudomonadati</taxon>
        <taxon>Thermodesulfobacteriota</taxon>
        <taxon>Desulfobacteria</taxon>
        <taxon>Desulfobacterales</taxon>
        <taxon>Desulfobacteraceae</taxon>
        <taxon>Desulfotignum</taxon>
    </lineage>
</organism>
<feature type="region of interest" description="Disordered" evidence="1">
    <location>
        <begin position="94"/>
        <end position="119"/>
    </location>
</feature>
<dbReference type="InterPro" id="IPR036869">
    <property type="entry name" value="J_dom_sf"/>
</dbReference>
<proteinExistence type="predicted"/>
<feature type="region of interest" description="Disordered" evidence="1">
    <location>
        <begin position="22"/>
        <end position="42"/>
    </location>
</feature>
<evidence type="ECO:0000313" key="3">
    <source>
        <dbReference type="EMBL" id="MBG0779947.1"/>
    </source>
</evidence>
<dbReference type="CDD" id="cd06257">
    <property type="entry name" value="DnaJ"/>
    <property type="match status" value="1"/>
</dbReference>
<dbReference type="SMART" id="SM00271">
    <property type="entry name" value="DnaJ"/>
    <property type="match status" value="1"/>
</dbReference>
<dbReference type="InterPro" id="IPR001623">
    <property type="entry name" value="DnaJ_domain"/>
</dbReference>
<dbReference type="EMBL" id="JACCQK010000510">
    <property type="protein sequence ID" value="MBG0779947.1"/>
    <property type="molecule type" value="Genomic_DNA"/>
</dbReference>
<protein>
    <submittedName>
        <fullName evidence="3">J domain-containing protein</fullName>
    </submittedName>
</protein>
<dbReference type="Gene3D" id="1.10.287.110">
    <property type="entry name" value="DnaJ domain"/>
    <property type="match status" value="1"/>
</dbReference>
<dbReference type="AlphaFoldDB" id="A0A931CV54"/>
<name>A0A931CV54_9BACT</name>
<dbReference type="Pfam" id="PF00226">
    <property type="entry name" value="DnaJ"/>
    <property type="match status" value="1"/>
</dbReference>
<dbReference type="InterPro" id="IPR050817">
    <property type="entry name" value="DjlA_DnaK_co-chaperone"/>
</dbReference>
<accession>A0A931CV54</accession>
<feature type="region of interest" description="Disordered" evidence="1">
    <location>
        <begin position="152"/>
        <end position="178"/>
    </location>
</feature>
<dbReference type="PANTHER" id="PTHR24074">
    <property type="entry name" value="CO-CHAPERONE PROTEIN DJLA"/>
    <property type="match status" value="1"/>
</dbReference>
<comment type="caution">
    <text evidence="3">The sequence shown here is derived from an EMBL/GenBank/DDBJ whole genome shotgun (WGS) entry which is preliminary data.</text>
</comment>
<evidence type="ECO:0000256" key="1">
    <source>
        <dbReference type="SAM" id="MobiDB-lite"/>
    </source>
</evidence>
<gene>
    <name evidence="3" type="ORF">H0S81_08480</name>
</gene>
<dbReference type="PROSITE" id="PS50076">
    <property type="entry name" value="DNAJ_2"/>
    <property type="match status" value="1"/>
</dbReference>
<dbReference type="Proteomes" id="UP000706172">
    <property type="component" value="Unassembled WGS sequence"/>
</dbReference>
<evidence type="ECO:0000259" key="2">
    <source>
        <dbReference type="PROSITE" id="PS50076"/>
    </source>
</evidence>
<reference evidence="3" key="1">
    <citation type="submission" date="2020-07" db="EMBL/GenBank/DDBJ databases">
        <title>Severe corrosion of carbon steel in oil field produced water can be linked to methanogenic archaea containing a special type of NiFe hydrogenase.</title>
        <authorList>
            <person name="Lahme S."/>
            <person name="Mand J."/>
            <person name="Longwell J."/>
            <person name="Smith R."/>
            <person name="Enning D."/>
        </authorList>
    </citation>
    <scope>NUCLEOTIDE SEQUENCE</scope>
    <source>
        <strain evidence="3">MIC098Bin6</strain>
    </source>
</reference>
<dbReference type="SUPFAM" id="SSF46565">
    <property type="entry name" value="Chaperone J-domain"/>
    <property type="match status" value="1"/>
</dbReference>
<sequence length="178" mass="20322">MKLLDLEPGATLEDARDAFKKKAKQFHPDKLMAASGNKDDGEKMKDINVAYHTLKAVLKSGNRKNPVHLLPERFSPACKRLVDTVRKWISHRRHPFGSDSHARPGAAPPRTRRNPSPGAFEDVLKQSMRRRMAGEKRYTAYARYLELERKMNQARQQNPGGGWEKDTVEPISRIKPVK</sequence>
<evidence type="ECO:0000313" key="4">
    <source>
        <dbReference type="Proteomes" id="UP000706172"/>
    </source>
</evidence>